<protein>
    <recommendedName>
        <fullName evidence="3">Nucleoside-diphosphate kinase</fullName>
    </recommendedName>
</protein>
<sequence length="329" mass="34956">MTVSHILDGLACIDRGKLDFAVVAELSAPESPGTAEKQKQALVFLKPELLYSEPSRSAALRVVVDVLERDGLSIHGAAVLGPRRLARVIPRHYGVINYVSQRGAEALSATASAALDRAFGDDMRAGVPVLGGHQLLSSTSVSARRLAELIDGRAPVKLAPGTYATKATTDEGAVIVLNGFHPEQLEHYTQPEARVVALEVRWAEPAWSAFRADVVGATDPAKASESSIRGLLHGEREALSIGAVTISRNGVHGSAGPLEAMIELSRFFGVPAADTDFGSRLATSGRAATRDLVVYESLDRAIVQQLFDATEDVEPDDAVEILGDLHADR</sequence>
<dbReference type="Proteomes" id="UP000609879">
    <property type="component" value="Unassembled WGS sequence"/>
</dbReference>
<dbReference type="RefSeq" id="WP_203760388.1">
    <property type="nucleotide sequence ID" value="NZ_BAAABO010000025.1"/>
</dbReference>
<dbReference type="EMBL" id="BOMI01000015">
    <property type="protein sequence ID" value="GID72433.1"/>
    <property type="molecule type" value="Genomic_DNA"/>
</dbReference>
<evidence type="ECO:0000313" key="1">
    <source>
        <dbReference type="EMBL" id="GID72433.1"/>
    </source>
</evidence>
<comment type="caution">
    <text evidence="1">The sequence shown here is derived from an EMBL/GenBank/DDBJ whole genome shotgun (WGS) entry which is preliminary data.</text>
</comment>
<name>A0ABQ3XXF4_9ACTN</name>
<dbReference type="InterPro" id="IPR036850">
    <property type="entry name" value="NDK-like_dom_sf"/>
</dbReference>
<organism evidence="1 2">
    <name type="scientific">Paractinoplanes deccanensis</name>
    <dbReference type="NCBI Taxonomy" id="113561"/>
    <lineage>
        <taxon>Bacteria</taxon>
        <taxon>Bacillati</taxon>
        <taxon>Actinomycetota</taxon>
        <taxon>Actinomycetes</taxon>
        <taxon>Micromonosporales</taxon>
        <taxon>Micromonosporaceae</taxon>
        <taxon>Paractinoplanes</taxon>
    </lineage>
</organism>
<gene>
    <name evidence="1" type="ORF">Ade02nite_10740</name>
</gene>
<evidence type="ECO:0000313" key="2">
    <source>
        <dbReference type="Proteomes" id="UP000609879"/>
    </source>
</evidence>
<proteinExistence type="predicted"/>
<evidence type="ECO:0008006" key="3">
    <source>
        <dbReference type="Google" id="ProtNLM"/>
    </source>
</evidence>
<dbReference type="Gene3D" id="3.30.70.141">
    <property type="entry name" value="Nucleoside diphosphate kinase-like domain"/>
    <property type="match status" value="1"/>
</dbReference>
<keyword evidence="2" id="KW-1185">Reference proteome</keyword>
<accession>A0ABQ3XXF4</accession>
<reference evidence="1 2" key="1">
    <citation type="submission" date="2021-01" db="EMBL/GenBank/DDBJ databases">
        <title>Whole genome shotgun sequence of Actinoplanes deccanensis NBRC 13994.</title>
        <authorList>
            <person name="Komaki H."/>
            <person name="Tamura T."/>
        </authorList>
    </citation>
    <scope>NUCLEOTIDE SEQUENCE [LARGE SCALE GENOMIC DNA]</scope>
    <source>
        <strain evidence="1 2">NBRC 13994</strain>
    </source>
</reference>
<dbReference type="SUPFAM" id="SSF54919">
    <property type="entry name" value="Nucleoside diphosphate kinase, NDK"/>
    <property type="match status" value="1"/>
</dbReference>